<evidence type="ECO:0000313" key="2">
    <source>
        <dbReference type="EMBL" id="SDZ57218.1"/>
    </source>
</evidence>
<accession>A0A1H3U4F6</accession>
<feature type="transmembrane region" description="Helical" evidence="1">
    <location>
        <begin position="6"/>
        <end position="28"/>
    </location>
</feature>
<gene>
    <name evidence="2" type="ORF">SAMN05444004_12320</name>
</gene>
<proteinExistence type="predicted"/>
<evidence type="ECO:0000313" key="3">
    <source>
        <dbReference type="Proteomes" id="UP000198914"/>
    </source>
</evidence>
<dbReference type="AlphaFoldDB" id="A0A1H3U4F6"/>
<organism evidence="2 3">
    <name type="scientific">Jannaschia faecimaris</name>
    <dbReference type="NCBI Taxonomy" id="1244108"/>
    <lineage>
        <taxon>Bacteria</taxon>
        <taxon>Pseudomonadati</taxon>
        <taxon>Pseudomonadota</taxon>
        <taxon>Alphaproteobacteria</taxon>
        <taxon>Rhodobacterales</taxon>
        <taxon>Roseobacteraceae</taxon>
        <taxon>Jannaschia</taxon>
    </lineage>
</organism>
<dbReference type="Proteomes" id="UP000198914">
    <property type="component" value="Unassembled WGS sequence"/>
</dbReference>
<sequence length="43" mass="4575">MSADTGIIWVLFVGSIFALLVFAMPPFVQSIPENANAKSYGDG</sequence>
<protein>
    <submittedName>
        <fullName evidence="2">Uncharacterized protein</fullName>
    </submittedName>
</protein>
<reference evidence="3" key="1">
    <citation type="submission" date="2016-10" db="EMBL/GenBank/DDBJ databases">
        <authorList>
            <person name="Varghese N."/>
            <person name="Submissions S."/>
        </authorList>
    </citation>
    <scope>NUCLEOTIDE SEQUENCE [LARGE SCALE GENOMIC DNA]</scope>
    <source>
        <strain evidence="3">DSM 100420</strain>
    </source>
</reference>
<evidence type="ECO:0000256" key="1">
    <source>
        <dbReference type="SAM" id="Phobius"/>
    </source>
</evidence>
<dbReference type="STRING" id="1244108.SAMN05444004_12320"/>
<dbReference type="EMBL" id="FNPX01000023">
    <property type="protein sequence ID" value="SDZ57218.1"/>
    <property type="molecule type" value="Genomic_DNA"/>
</dbReference>
<keyword evidence="3" id="KW-1185">Reference proteome</keyword>
<name>A0A1H3U4F6_9RHOB</name>
<keyword evidence="1" id="KW-1133">Transmembrane helix</keyword>
<keyword evidence="1" id="KW-0472">Membrane</keyword>
<keyword evidence="1" id="KW-0812">Transmembrane</keyword>